<accession>A0A0K9NN42</accession>
<gene>
    <name evidence="1" type="ORF">ZOSMA_85G00690</name>
</gene>
<dbReference type="EMBL" id="LFYR01002060">
    <property type="protein sequence ID" value="KMZ57502.1"/>
    <property type="molecule type" value="Genomic_DNA"/>
</dbReference>
<name>A0A0K9NN42_ZOSMR</name>
<keyword evidence="2" id="KW-1185">Reference proteome</keyword>
<evidence type="ECO:0000313" key="2">
    <source>
        <dbReference type="Proteomes" id="UP000036987"/>
    </source>
</evidence>
<dbReference type="AlphaFoldDB" id="A0A0K9NN42"/>
<dbReference type="Proteomes" id="UP000036987">
    <property type="component" value="Unassembled WGS sequence"/>
</dbReference>
<comment type="caution">
    <text evidence="1">The sequence shown here is derived from an EMBL/GenBank/DDBJ whole genome shotgun (WGS) entry which is preliminary data.</text>
</comment>
<organism evidence="1 2">
    <name type="scientific">Zostera marina</name>
    <name type="common">Eelgrass</name>
    <dbReference type="NCBI Taxonomy" id="29655"/>
    <lineage>
        <taxon>Eukaryota</taxon>
        <taxon>Viridiplantae</taxon>
        <taxon>Streptophyta</taxon>
        <taxon>Embryophyta</taxon>
        <taxon>Tracheophyta</taxon>
        <taxon>Spermatophyta</taxon>
        <taxon>Magnoliopsida</taxon>
        <taxon>Liliopsida</taxon>
        <taxon>Zosteraceae</taxon>
        <taxon>Zostera</taxon>
    </lineage>
</organism>
<evidence type="ECO:0000313" key="1">
    <source>
        <dbReference type="EMBL" id="KMZ57502.1"/>
    </source>
</evidence>
<sequence length="73" mass="8522">MTIMNGSKNLQTLTNLINSGDQIRQVTDRKPHCSMVSDTVLKKLLLKLKTGDTRNVLRWPEVFRRPNIWGRMR</sequence>
<proteinExistence type="predicted"/>
<protein>
    <submittedName>
        <fullName evidence="1">Uncharacterized protein</fullName>
    </submittedName>
</protein>
<reference evidence="2" key="1">
    <citation type="journal article" date="2016" name="Nature">
        <title>The genome of the seagrass Zostera marina reveals angiosperm adaptation to the sea.</title>
        <authorList>
            <person name="Olsen J.L."/>
            <person name="Rouze P."/>
            <person name="Verhelst B."/>
            <person name="Lin Y.-C."/>
            <person name="Bayer T."/>
            <person name="Collen J."/>
            <person name="Dattolo E."/>
            <person name="De Paoli E."/>
            <person name="Dittami S."/>
            <person name="Maumus F."/>
            <person name="Michel G."/>
            <person name="Kersting A."/>
            <person name="Lauritano C."/>
            <person name="Lohaus R."/>
            <person name="Toepel M."/>
            <person name="Tonon T."/>
            <person name="Vanneste K."/>
            <person name="Amirebrahimi M."/>
            <person name="Brakel J."/>
            <person name="Bostroem C."/>
            <person name="Chovatia M."/>
            <person name="Grimwood J."/>
            <person name="Jenkins J.W."/>
            <person name="Jueterbock A."/>
            <person name="Mraz A."/>
            <person name="Stam W.T."/>
            <person name="Tice H."/>
            <person name="Bornberg-Bauer E."/>
            <person name="Green P.J."/>
            <person name="Pearson G.A."/>
            <person name="Procaccini G."/>
            <person name="Duarte C.M."/>
            <person name="Schmutz J."/>
            <person name="Reusch T.B.H."/>
            <person name="Van de Peer Y."/>
        </authorList>
    </citation>
    <scope>NUCLEOTIDE SEQUENCE [LARGE SCALE GENOMIC DNA]</scope>
    <source>
        <strain evidence="2">cv. Finnish</strain>
    </source>
</reference>